<sequence length="1742" mass="176660">MSDHPSQSLLRDTMSGSAAAADTTGPVLTGQPRDGQGVDAPLVFTFDEAVKLGAGTISLYTSRGASYTETLAGSPYVTVSGNTITFDPPQRLAFVERYTISISANAVTDLAGNPLNNGQALYLDFQSGRSPEALNLSGTANDDFLHGSDLDDTIDGLGGGDTITGYGGDDILRGGSEPAAPYVSADDVLDGGAGNDSLYGESGNDRLWGQDGNDRLYGGDGNDSLQGGDGDDQLEGGAGNDGLYGGTGHNILIGGEGDDGLIADIGSTGILDGGNGNDRLYGQNGIAYSGGNGDDLFEIRFMVLGAGPTTVSGGDGKDTFRLTFYSVVPASATITGGSGADTFVLSTFGQPNANGVTVGDFTTGAGGDVLDVSSLSGVQAGVNPFSSGALRLLASGADTLLQLRRQGEPSSYDTLLLLAGVQPDQLGAANFAGGIDPRGGTVGLTIRGTEDQDILVGGPLDDTLLGLGGDDALEGGPGSDLLDGGAGNDTLRGGDGIDTLRGGDGDDTLHGGSVMEGGAGNDFLDGAGGSMSGGEGNDRLVLTYNGDGSNTVTMSGGEGADILTISYIARPVRVVASGGAGADTFVVRMPTDLTILDFAEGDRLDLRPLLDLYVAGTIASNPFGALGYLQAVQQGSQVWIQLDRDGAAGAAWGFELVAKLDNLQLSALSGASFAGGFDPTGSTRGMDLRGTPGADILAGAVLDDTIDGGDGADTIDGGAGDDKLYGGDESVIGIGDTIRGGPGNDLAHGGAGADTIDGGEGDDLLYGDSGDDWLAGGTGNDRLEGGDGSDFLEDVEGDDYLSGGAGDDVLTSNRARHERPAGTTLDGGDGDDGITAGGPVKAILGGAGNDRVVIEADAAGDNRGLIVVDLGAGNDHLWYRAGFDEGRPIRATGGAGIDTYAFGGSSGLSLLTITDFQTGAGGDVLDVFSFVNGDRSANPFGASGRARLVQDGANVLFQVDPDGTAGSQGWATRVVLENVRVGDFTSANFPDGMRPDGSTTGLTLAGTTGSDRLEGAAFDDVLRGGEGNDDLYGNDGNDQLYGEGGNDVLHGGRGNDRLDGGAGNDILYGELGDDELLGGAGDDTLAGDYGNNILRGGDGNDTLSVAGSGNTQAYGEAGDDKLSVSGSGLFDGGAGADTFDIFVGGNLSGALLLTGGAGIDTFVPYMASPGATVTITDFATGAGGDVINLINMVTPSAGNPFAPGGGMQMLQRGADAVLQTSASGGGAWQDVLVLRNVSKDALTPANFTYNFNPNGSDAGLLFEGSGGPDTFTGSWLDDIIRGGGGNDVLAGSMGSDRLEGGDGDDHLDGDLLGVIPLDPYGRPWPSGYGGADVLDGGAGNDTLVSSSGADTLLGGAGNDLLILNSPGWWTENLPSYQVVLDGGDGNDRIRVDAGQYPDVTVSMRGGAGSDTFELFALGYADRLRIEDFQAGAGGDMLDIFESLGWQQQSPFAAGYVALEQRGADTVVRVDRDGANGAGDWQDLVLLQNVAKDTLTAANFRYGYLPGDLPQSIPAEVHGGAGQQRLEGGAQADALYGEDGNDTLVGNGGNDLLHGGAGIDTAIFSGMRSQYTLQARSQTQDLLVSDLRAGGGDGKDRLNGVERLVFADGAVALDTANGNAGQAYRLYRAAFDREPDQDGLGFWIAMLDRGVTLQAVSEGFTRSPEFKETYGASPSNAEIVTRLYQNILDREPEKGGYDFWLAVLDEKRADLATVLAAFSEGPENRAAVATLIAKGVEYQPYLA</sequence>
<dbReference type="Pfam" id="PF13946">
    <property type="entry name" value="DUF4214"/>
    <property type="match status" value="1"/>
</dbReference>
<comment type="caution">
    <text evidence="12">The sequence shown here is derived from an EMBL/GenBank/DDBJ whole genome shotgun (WGS) entry which is preliminary data.</text>
</comment>
<feature type="region of interest" description="Disordered" evidence="9">
    <location>
        <begin position="767"/>
        <end position="832"/>
    </location>
</feature>
<accession>A0ABS8Q640</accession>
<dbReference type="Pfam" id="PF00353">
    <property type="entry name" value="HemolysinCabind"/>
    <property type="match status" value="16"/>
</dbReference>
<dbReference type="EMBL" id="JAJNOC010000003">
    <property type="protein sequence ID" value="MCD2517211.1"/>
    <property type="molecule type" value="Genomic_DNA"/>
</dbReference>
<evidence type="ECO:0000256" key="3">
    <source>
        <dbReference type="ARBA" id="ARBA00022525"/>
    </source>
</evidence>
<keyword evidence="8" id="KW-0472">Membrane</keyword>
<dbReference type="PRINTS" id="PR00313">
    <property type="entry name" value="CABNDNGRPT"/>
</dbReference>
<dbReference type="PRINTS" id="PR01488">
    <property type="entry name" value="RTXTOXINA"/>
</dbReference>
<keyword evidence="4" id="KW-0800">Toxin</keyword>
<evidence type="ECO:0000256" key="1">
    <source>
        <dbReference type="ARBA" id="ARBA00004370"/>
    </source>
</evidence>
<dbReference type="InterPro" id="IPR003995">
    <property type="entry name" value="RTX_toxin_determinant-A"/>
</dbReference>
<protein>
    <submittedName>
        <fullName evidence="12">DUF4214 domain-containing protein</fullName>
    </submittedName>
</protein>
<dbReference type="InterPro" id="IPR019960">
    <property type="entry name" value="T1SS_VCA0849"/>
</dbReference>
<reference evidence="12" key="1">
    <citation type="submission" date="2021-11" db="EMBL/GenBank/DDBJ databases">
        <title>The complete genome of Massilia sp sp. G4R7.</title>
        <authorList>
            <person name="Liu L."/>
            <person name="Yue J."/>
            <person name="Yuan J."/>
            <person name="Yang F."/>
            <person name="Li L."/>
        </authorList>
    </citation>
    <scope>NUCLEOTIDE SEQUENCE</scope>
    <source>
        <strain evidence="12">G4R7</strain>
    </source>
</reference>
<evidence type="ECO:0000256" key="9">
    <source>
        <dbReference type="SAM" id="MobiDB-lite"/>
    </source>
</evidence>
<dbReference type="PROSITE" id="PS00330">
    <property type="entry name" value="HEMOLYSIN_CALCIUM"/>
    <property type="match status" value="13"/>
</dbReference>
<evidence type="ECO:0000256" key="2">
    <source>
        <dbReference type="ARBA" id="ARBA00004613"/>
    </source>
</evidence>
<evidence type="ECO:0000259" key="11">
    <source>
        <dbReference type="Pfam" id="PF13946"/>
    </source>
</evidence>
<keyword evidence="5" id="KW-0732">Signal</keyword>
<dbReference type="Proteomes" id="UP001179361">
    <property type="component" value="Unassembled WGS sequence"/>
</dbReference>
<evidence type="ECO:0000256" key="7">
    <source>
        <dbReference type="ARBA" id="ARBA00023026"/>
    </source>
</evidence>
<dbReference type="InterPro" id="IPR032812">
    <property type="entry name" value="SbsA_Ig"/>
</dbReference>
<dbReference type="InterPro" id="IPR001343">
    <property type="entry name" value="Hemolysn_Ca-bd"/>
</dbReference>
<evidence type="ECO:0000256" key="4">
    <source>
        <dbReference type="ARBA" id="ARBA00022656"/>
    </source>
</evidence>
<keyword evidence="13" id="KW-1185">Reference proteome</keyword>
<proteinExistence type="predicted"/>
<dbReference type="InterPro" id="IPR038255">
    <property type="entry name" value="PBS_linker_sf"/>
</dbReference>
<evidence type="ECO:0000313" key="12">
    <source>
        <dbReference type="EMBL" id="MCD2517211.1"/>
    </source>
</evidence>
<name>A0ABS8Q640_9BURK</name>
<feature type="region of interest" description="Disordered" evidence="9">
    <location>
        <begin position="1"/>
        <end position="34"/>
    </location>
</feature>
<evidence type="ECO:0000256" key="8">
    <source>
        <dbReference type="ARBA" id="ARBA00023136"/>
    </source>
</evidence>
<dbReference type="Gene3D" id="2.150.10.10">
    <property type="entry name" value="Serralysin-like metalloprotease, C-terminal"/>
    <property type="match status" value="16"/>
</dbReference>
<feature type="domain" description="DUF4214" evidence="11">
    <location>
        <begin position="1657"/>
        <end position="1725"/>
    </location>
</feature>
<evidence type="ECO:0000256" key="5">
    <source>
        <dbReference type="ARBA" id="ARBA00022729"/>
    </source>
</evidence>
<keyword evidence="6" id="KW-0677">Repeat</keyword>
<feature type="domain" description="SbsA Ig-like" evidence="10">
    <location>
        <begin position="24"/>
        <end position="123"/>
    </location>
</feature>
<gene>
    <name evidence="12" type="ORF">LQ564_12925</name>
</gene>
<dbReference type="InterPro" id="IPR018511">
    <property type="entry name" value="Hemolysin-typ_Ca-bd_CS"/>
</dbReference>
<comment type="subcellular location">
    <subcellularLocation>
        <location evidence="1">Membrane</location>
    </subcellularLocation>
    <subcellularLocation>
        <location evidence="2">Secreted</location>
    </subcellularLocation>
</comment>
<dbReference type="RefSeq" id="WP_231058502.1">
    <property type="nucleotide sequence ID" value="NZ_JAJNOC010000003.1"/>
</dbReference>
<organism evidence="12 13">
    <name type="scientific">Massilia phyllostachyos</name>
    <dbReference type="NCBI Taxonomy" id="2898585"/>
    <lineage>
        <taxon>Bacteria</taxon>
        <taxon>Pseudomonadati</taxon>
        <taxon>Pseudomonadota</taxon>
        <taxon>Betaproteobacteria</taxon>
        <taxon>Burkholderiales</taxon>
        <taxon>Oxalobacteraceae</taxon>
        <taxon>Telluria group</taxon>
        <taxon>Massilia</taxon>
    </lineage>
</organism>
<feature type="compositionally biased region" description="Acidic residues" evidence="9">
    <location>
        <begin position="790"/>
        <end position="799"/>
    </location>
</feature>
<feature type="region of interest" description="Disordered" evidence="9">
    <location>
        <begin position="193"/>
        <end position="241"/>
    </location>
</feature>
<evidence type="ECO:0000259" key="10">
    <source>
        <dbReference type="Pfam" id="PF13205"/>
    </source>
</evidence>
<dbReference type="InterPro" id="IPR025282">
    <property type="entry name" value="DUF4214"/>
</dbReference>
<evidence type="ECO:0000256" key="6">
    <source>
        <dbReference type="ARBA" id="ARBA00022737"/>
    </source>
</evidence>
<keyword evidence="7" id="KW-0843">Virulence</keyword>
<dbReference type="PANTHER" id="PTHR38340:SF1">
    <property type="entry name" value="S-LAYER PROTEIN"/>
    <property type="match status" value="1"/>
</dbReference>
<dbReference type="InterPro" id="IPR011049">
    <property type="entry name" value="Serralysin-like_metalloprot_C"/>
</dbReference>
<dbReference type="PANTHER" id="PTHR38340">
    <property type="entry name" value="S-LAYER PROTEIN"/>
    <property type="match status" value="1"/>
</dbReference>
<dbReference type="Pfam" id="PF13205">
    <property type="entry name" value="Big_5"/>
    <property type="match status" value="1"/>
</dbReference>
<feature type="compositionally biased region" description="Polar residues" evidence="9">
    <location>
        <begin position="1"/>
        <end position="16"/>
    </location>
</feature>
<feature type="region of interest" description="Disordered" evidence="9">
    <location>
        <begin position="743"/>
        <end position="762"/>
    </location>
</feature>
<dbReference type="SUPFAM" id="SSF51120">
    <property type="entry name" value="beta-Roll"/>
    <property type="match status" value="9"/>
</dbReference>
<dbReference type="InterPro" id="IPR050557">
    <property type="entry name" value="RTX_toxin/Mannuronan_C5-epim"/>
</dbReference>
<evidence type="ECO:0000313" key="13">
    <source>
        <dbReference type="Proteomes" id="UP001179361"/>
    </source>
</evidence>
<dbReference type="Gene3D" id="1.10.3130.20">
    <property type="entry name" value="Phycobilisome linker domain"/>
    <property type="match status" value="1"/>
</dbReference>
<feature type="region of interest" description="Disordered" evidence="9">
    <location>
        <begin position="469"/>
        <end position="516"/>
    </location>
</feature>
<keyword evidence="3" id="KW-0964">Secreted</keyword>
<dbReference type="NCBIfam" id="TIGR03661">
    <property type="entry name" value="T1SS_VCA0849"/>
    <property type="match status" value="1"/>
</dbReference>